<evidence type="ECO:0000256" key="4">
    <source>
        <dbReference type="ARBA" id="ARBA00022833"/>
    </source>
</evidence>
<dbReference type="InterPro" id="IPR002219">
    <property type="entry name" value="PKC_DAG/PE"/>
</dbReference>
<dbReference type="SUPFAM" id="SSF57889">
    <property type="entry name" value="Cysteine-rich domain"/>
    <property type="match status" value="1"/>
</dbReference>
<name>A0A6P7FI44_DIAVI</name>
<feature type="domain" description="Phorbol-ester/DAG-type" evidence="7">
    <location>
        <begin position="117"/>
        <end position="170"/>
    </location>
</feature>
<dbReference type="CDD" id="cd20819">
    <property type="entry name" value="C1_DEF8"/>
    <property type="match status" value="1"/>
</dbReference>
<proteinExistence type="inferred from homology"/>
<gene>
    <name evidence="8" type="primary">LOC114330438</name>
</gene>
<dbReference type="InterPro" id="IPR046349">
    <property type="entry name" value="C1-like_sf"/>
</dbReference>
<evidence type="ECO:0000256" key="2">
    <source>
        <dbReference type="ARBA" id="ARBA00022737"/>
    </source>
</evidence>
<dbReference type="PANTHER" id="PTHR12326">
    <property type="entry name" value="PLECKSTRIN HOMOLOGY DOMAIN CONTAINING PROTEIN"/>
    <property type="match status" value="1"/>
</dbReference>
<dbReference type="GO" id="GO:0008270">
    <property type="term" value="F:zinc ion binding"/>
    <property type="evidence" value="ECO:0007669"/>
    <property type="project" value="UniProtKB-KW"/>
</dbReference>
<reference evidence="8" key="1">
    <citation type="submission" date="2025-08" db="UniProtKB">
        <authorList>
            <consortium name="RefSeq"/>
        </authorList>
    </citation>
    <scope>IDENTIFICATION</scope>
    <source>
        <tissue evidence="8">Whole insect</tissue>
    </source>
</reference>
<evidence type="ECO:0000313" key="8">
    <source>
        <dbReference type="RefSeq" id="XP_028135581.1"/>
    </source>
</evidence>
<organism evidence="8">
    <name type="scientific">Diabrotica virgifera virgifera</name>
    <name type="common">western corn rootworm</name>
    <dbReference type="NCBI Taxonomy" id="50390"/>
    <lineage>
        <taxon>Eukaryota</taxon>
        <taxon>Metazoa</taxon>
        <taxon>Ecdysozoa</taxon>
        <taxon>Arthropoda</taxon>
        <taxon>Hexapoda</taxon>
        <taxon>Insecta</taxon>
        <taxon>Pterygota</taxon>
        <taxon>Neoptera</taxon>
        <taxon>Endopterygota</taxon>
        <taxon>Coleoptera</taxon>
        <taxon>Polyphaga</taxon>
        <taxon>Cucujiformia</taxon>
        <taxon>Chrysomeloidea</taxon>
        <taxon>Chrysomelidae</taxon>
        <taxon>Galerucinae</taxon>
        <taxon>Diabroticina</taxon>
        <taxon>Diabroticites</taxon>
        <taxon>Diabrotica</taxon>
    </lineage>
</organism>
<dbReference type="SMART" id="SM01175">
    <property type="entry name" value="DUF4206"/>
    <property type="match status" value="1"/>
</dbReference>
<dbReference type="InterPro" id="IPR025258">
    <property type="entry name" value="RH_dom"/>
</dbReference>
<evidence type="ECO:0000256" key="6">
    <source>
        <dbReference type="SAM" id="MobiDB-lite"/>
    </source>
</evidence>
<evidence type="ECO:0000259" key="7">
    <source>
        <dbReference type="PROSITE" id="PS50081"/>
    </source>
</evidence>
<dbReference type="Gene3D" id="3.30.60.20">
    <property type="match status" value="1"/>
</dbReference>
<evidence type="ECO:0000256" key="1">
    <source>
        <dbReference type="ARBA" id="ARBA00022723"/>
    </source>
</evidence>
<keyword evidence="2" id="KW-0677">Repeat</keyword>
<accession>A0A6P7FI44</accession>
<dbReference type="RefSeq" id="XP_028135581.1">
    <property type="nucleotide sequence ID" value="XM_028279780.1"/>
</dbReference>
<evidence type="ECO:0000256" key="3">
    <source>
        <dbReference type="ARBA" id="ARBA00022771"/>
    </source>
</evidence>
<dbReference type="InParanoid" id="A0A6P7FI44"/>
<dbReference type="InterPro" id="IPR051366">
    <property type="entry name" value="DEF8"/>
</dbReference>
<dbReference type="Pfam" id="PF00130">
    <property type="entry name" value="C1_1"/>
    <property type="match status" value="1"/>
</dbReference>
<keyword evidence="4" id="KW-0862">Zinc</keyword>
<dbReference type="FunCoup" id="A0A6P7FI44">
    <property type="interactions" value="20"/>
</dbReference>
<protein>
    <submittedName>
        <fullName evidence="8">Differentially expressed in FDCP 8 homolog isoform X1</fullName>
    </submittedName>
</protein>
<dbReference type="Pfam" id="PF13901">
    <property type="entry name" value="RH_dom"/>
    <property type="match status" value="1"/>
</dbReference>
<keyword evidence="3" id="KW-0863">Zinc-finger</keyword>
<dbReference type="PANTHER" id="PTHR12326:SF3">
    <property type="entry name" value="DIFFERENTIALLY EXPRESSED IN FDCP 8 HOMOLOG"/>
    <property type="match status" value="1"/>
</dbReference>
<dbReference type="PROSITE" id="PS50081">
    <property type="entry name" value="ZF_DAG_PE_2"/>
    <property type="match status" value="1"/>
</dbReference>
<dbReference type="InterPro" id="IPR047983">
    <property type="entry name" value="DEF8_C1"/>
</dbReference>
<feature type="region of interest" description="Disordered" evidence="6">
    <location>
        <begin position="1"/>
        <end position="25"/>
    </location>
</feature>
<evidence type="ECO:0000256" key="5">
    <source>
        <dbReference type="ARBA" id="ARBA00029450"/>
    </source>
</evidence>
<keyword evidence="1" id="KW-0479">Metal-binding</keyword>
<dbReference type="AlphaFoldDB" id="A0A6P7FI44"/>
<comment type="similarity">
    <text evidence="5">Belongs to the DEF8 family.</text>
</comment>
<dbReference type="SMART" id="SM00109">
    <property type="entry name" value="C1"/>
    <property type="match status" value="1"/>
</dbReference>
<sequence>MSEPININNNSDNENISYSPSVSSTSGIECDLVPASLASEELKLALNKEATEEELLKAVTRCKSLILESDHCSEERKWLVRHLIELRLRLEECRDAMNDPLHPRNHSSGVSKRVIKGHHLHLQPLLRHASSKYCDHCTGTIWSVVQAWYECEDCEYACHHKCLASIVRECAHVIASEKGCFDYDICPELGLSAQRYLCAECKSPLPVTAPSGLGCLGRFLFPDRDWSEARRCDYSGLYFCTACHWSSSAIIPARVVHNWDFDPQPVSQAALQLLRITSRRPIIHLNKLNPKLFLLVHELDLVRRLRQTLIGMKKYLTVCRKSIEERLLRKNVDTPHLLDSFDMYSLQDLVDIYSGELPSKLQSIVDIFETHIKVKCEICKGRGHICEICNNEGVIYPFDNGCYTCGRCLAVLHKHCFAIKSECPKCLRVKKRDDEGKNNNNAICN</sequence>
<feature type="compositionally biased region" description="Low complexity" evidence="6">
    <location>
        <begin position="1"/>
        <end position="19"/>
    </location>
</feature>